<comment type="cofactor">
    <cofactor evidence="1 5">
        <name>pyridoxal 5'-phosphate</name>
        <dbReference type="ChEBI" id="CHEBI:597326"/>
    </cofactor>
</comment>
<dbReference type="GO" id="GO:0019346">
    <property type="term" value="P:transsulfuration"/>
    <property type="evidence" value="ECO:0007669"/>
    <property type="project" value="InterPro"/>
</dbReference>
<proteinExistence type="inferred from homology"/>
<dbReference type="Proteomes" id="UP000001929">
    <property type="component" value="Chromosome"/>
</dbReference>
<organism evidence="6 7">
    <name type="scientific">Rhodospirillum rubrum (strain ATCC 11170 / ATH 1.1.1 / DSM 467 / LMG 4362 / NCIMB 8255 / S1)</name>
    <dbReference type="NCBI Taxonomy" id="269796"/>
    <lineage>
        <taxon>Bacteria</taxon>
        <taxon>Pseudomonadati</taxon>
        <taxon>Pseudomonadota</taxon>
        <taxon>Alphaproteobacteria</taxon>
        <taxon>Rhodospirillales</taxon>
        <taxon>Rhodospirillaceae</taxon>
        <taxon>Rhodospirillum</taxon>
    </lineage>
</organism>
<evidence type="ECO:0000256" key="3">
    <source>
        <dbReference type="ARBA" id="ARBA00022898"/>
    </source>
</evidence>
<dbReference type="InterPro" id="IPR015422">
    <property type="entry name" value="PyrdxlP-dep_Trfase_small"/>
</dbReference>
<evidence type="ECO:0000256" key="2">
    <source>
        <dbReference type="ARBA" id="ARBA00009077"/>
    </source>
</evidence>
<dbReference type="InterPro" id="IPR015421">
    <property type="entry name" value="PyrdxlP-dep_Trfase_major"/>
</dbReference>
<dbReference type="EMBL" id="CP000230">
    <property type="protein sequence ID" value="ABC21590.1"/>
    <property type="molecule type" value="Genomic_DNA"/>
</dbReference>
<dbReference type="PIRSF" id="PIRSF001434">
    <property type="entry name" value="CGS"/>
    <property type="match status" value="1"/>
</dbReference>
<protein>
    <submittedName>
        <fullName evidence="6">Cystathionine gamma-lyase</fullName>
        <ecNumber evidence="6">4.4.1.1</ecNumber>
    </submittedName>
</protein>
<evidence type="ECO:0000256" key="1">
    <source>
        <dbReference type="ARBA" id="ARBA00001933"/>
    </source>
</evidence>
<evidence type="ECO:0000256" key="4">
    <source>
        <dbReference type="PIRSR" id="PIRSR001434-2"/>
    </source>
</evidence>
<dbReference type="HOGENOM" id="CLU_018986_2_0_5"/>
<dbReference type="GO" id="GO:0004123">
    <property type="term" value="F:cystathionine gamma-lyase activity"/>
    <property type="evidence" value="ECO:0007669"/>
    <property type="project" value="TreeGrafter"/>
</dbReference>
<dbReference type="eggNOG" id="COG0626">
    <property type="taxonomic scope" value="Bacteria"/>
</dbReference>
<dbReference type="RefSeq" id="WP_011388544.1">
    <property type="nucleotide sequence ID" value="NC_007643.1"/>
</dbReference>
<dbReference type="GO" id="GO:0019343">
    <property type="term" value="P:cysteine biosynthetic process via cystathionine"/>
    <property type="evidence" value="ECO:0007669"/>
    <property type="project" value="TreeGrafter"/>
</dbReference>
<comment type="similarity">
    <text evidence="2 5">Belongs to the trans-sulfuration enzymes family.</text>
</comment>
<dbReference type="InterPro" id="IPR015424">
    <property type="entry name" value="PyrdxlP-dep_Trfase"/>
</dbReference>
<dbReference type="EnsemblBacteria" id="ABC21590">
    <property type="protein sequence ID" value="ABC21590"/>
    <property type="gene ID" value="Rru_A0786"/>
</dbReference>
<accession>Q2RWA5</accession>
<dbReference type="GO" id="GO:0005737">
    <property type="term" value="C:cytoplasm"/>
    <property type="evidence" value="ECO:0007669"/>
    <property type="project" value="TreeGrafter"/>
</dbReference>
<dbReference type="FunFam" id="3.90.1150.10:FF:000008">
    <property type="entry name" value="Cystathionine gamma-synthase"/>
    <property type="match status" value="1"/>
</dbReference>
<dbReference type="Pfam" id="PF01053">
    <property type="entry name" value="Cys_Met_Meta_PP"/>
    <property type="match status" value="1"/>
</dbReference>
<evidence type="ECO:0000256" key="5">
    <source>
        <dbReference type="RuleBase" id="RU362118"/>
    </source>
</evidence>
<dbReference type="KEGG" id="rru:Rru_A0786"/>
<dbReference type="SUPFAM" id="SSF53383">
    <property type="entry name" value="PLP-dependent transferases"/>
    <property type="match status" value="1"/>
</dbReference>
<dbReference type="PhylomeDB" id="Q2RWA5"/>
<evidence type="ECO:0000313" key="7">
    <source>
        <dbReference type="Proteomes" id="UP000001929"/>
    </source>
</evidence>
<keyword evidence="3 4" id="KW-0663">Pyridoxal phosphate</keyword>
<dbReference type="PANTHER" id="PTHR11808">
    <property type="entry name" value="TRANS-SULFURATION ENZYME FAMILY MEMBER"/>
    <property type="match status" value="1"/>
</dbReference>
<reference evidence="6 7" key="1">
    <citation type="journal article" date="2011" name="Stand. Genomic Sci.">
        <title>Complete genome sequence of Rhodospirillum rubrum type strain (S1).</title>
        <authorList>
            <person name="Munk A.C."/>
            <person name="Copeland A."/>
            <person name="Lucas S."/>
            <person name="Lapidus A."/>
            <person name="Del Rio T.G."/>
            <person name="Barry K."/>
            <person name="Detter J.C."/>
            <person name="Hammon N."/>
            <person name="Israni S."/>
            <person name="Pitluck S."/>
            <person name="Brettin T."/>
            <person name="Bruce D."/>
            <person name="Han C."/>
            <person name="Tapia R."/>
            <person name="Gilna P."/>
            <person name="Schmutz J."/>
            <person name="Larimer F."/>
            <person name="Land M."/>
            <person name="Kyrpides N.C."/>
            <person name="Mavromatis K."/>
            <person name="Richardson P."/>
            <person name="Rohde M."/>
            <person name="Goker M."/>
            <person name="Klenk H.P."/>
            <person name="Zhang Y."/>
            <person name="Roberts G.P."/>
            <person name="Reslewic S."/>
            <person name="Schwartz D.C."/>
        </authorList>
    </citation>
    <scope>NUCLEOTIDE SEQUENCE [LARGE SCALE GENOMIC DNA]</scope>
    <source>
        <strain evidence="7">ATCC 11170 / ATH 1.1.1 / DSM 467 / LMG 4362 / NCIMB 8255 / S1</strain>
    </source>
</reference>
<keyword evidence="7" id="KW-1185">Reference proteome</keyword>
<dbReference type="PATRIC" id="fig|269796.9.peg.839"/>
<gene>
    <name evidence="6" type="ordered locus">Rru_A0786</name>
</gene>
<dbReference type="EC" id="4.4.1.1" evidence="6"/>
<dbReference type="AlphaFoldDB" id="Q2RWA5"/>
<dbReference type="PANTHER" id="PTHR11808:SF15">
    <property type="entry name" value="CYSTATHIONINE GAMMA-LYASE"/>
    <property type="match status" value="1"/>
</dbReference>
<dbReference type="GO" id="GO:0030170">
    <property type="term" value="F:pyridoxal phosphate binding"/>
    <property type="evidence" value="ECO:0007669"/>
    <property type="project" value="InterPro"/>
</dbReference>
<dbReference type="STRING" id="269796.Rru_A0786"/>
<dbReference type="GO" id="GO:0003962">
    <property type="term" value="F:cystathionine gamma-synthase activity"/>
    <property type="evidence" value="ECO:0007669"/>
    <property type="project" value="TreeGrafter"/>
</dbReference>
<dbReference type="Gene3D" id="3.40.640.10">
    <property type="entry name" value="Type I PLP-dependent aspartate aminotransferase-like (Major domain)"/>
    <property type="match status" value="1"/>
</dbReference>
<dbReference type="Gene3D" id="3.90.1150.10">
    <property type="entry name" value="Aspartate Aminotransferase, domain 1"/>
    <property type="match status" value="1"/>
</dbReference>
<evidence type="ECO:0000313" key="6">
    <source>
        <dbReference type="EMBL" id="ABC21590.1"/>
    </source>
</evidence>
<feature type="modified residue" description="N6-(pyridoxal phosphate)lysine" evidence="4">
    <location>
        <position position="205"/>
    </location>
</feature>
<dbReference type="PROSITE" id="PS00868">
    <property type="entry name" value="CYS_MET_METAB_PP"/>
    <property type="match status" value="1"/>
</dbReference>
<name>Q2RWA5_RHORT</name>
<keyword evidence="6" id="KW-0456">Lyase</keyword>
<sequence length="390" mass="40961">MSASIITTTKGFATWAVHAGHGADATTGAVMTPIYATSTFAQSSPGKHTGWEYARSGNPTRAAFERAVAELEGGTNGYAFASGLAAEATILDLLDHGAHIIAGDDLYGGSWRLFEKVRARSAGLTVSYVDPSDLGAVAQAITPQTKLIWIETPSNPLLKIADLAALAALAKEHGLRTVVDSTFATPWIQRPLDLGIDIVVHSATKYLNGHSDVIAGVVVVKDPDLASQLGFLQNATGAVLDPFAAFLALRGLKTLALRMDRHSANGLAVAHALEGRAKVRRVLYPGLASHPQHALARQQMRAFGGMLTLDLESDLAGTVRFLEALKLFTLAESLGGVESLAGHPVTMSHGSIPVERRTALGITDTLVRLSVGIEDAGDLIADLDQALAVV</sequence>
<dbReference type="InterPro" id="IPR000277">
    <property type="entry name" value="Cys/Met-Metab_PyrdxlP-dep_enz"/>
</dbReference>
<dbReference type="InterPro" id="IPR054542">
    <property type="entry name" value="Cys_met_metab_PP"/>
</dbReference>
<dbReference type="FunFam" id="3.40.640.10:FF:000009">
    <property type="entry name" value="Cystathionine gamma-synthase homolog"/>
    <property type="match status" value="1"/>
</dbReference>
<dbReference type="CDD" id="cd00614">
    <property type="entry name" value="CGS_like"/>
    <property type="match status" value="1"/>
</dbReference>